<evidence type="ECO:0000313" key="2">
    <source>
        <dbReference type="EMBL" id="KNZ53602.1"/>
    </source>
</evidence>
<sequence>PTRHPTPEEITGACQTVDSTFFLLHSGRCVITDPKDRKSIIAVIEFTPWEQLTEKDKDDLNFLSTFLHGSKEFVNPVASSRRSWGGKMWAIGNANSSNCAPYSQKILNWQLWLRTRIIGDWQEHSLTQLICHYLDKITQAEARHHKTKAVNDQVYGCSKSKFYSKTMNNVPAIFCQIATASFEPVKLGCWQRNDSRQMPPKRQLRLGFWIQMLTPMTPQTMKIKWIWMLLNYSCDRSTKNILVMCYTTNTYLSTSPPRTKKIILITNYAACTAWVKDLVRTFIQNISLC</sequence>
<comment type="caution">
    <text evidence="2">The sequence shown here is derived from an EMBL/GenBank/DDBJ whole genome shotgun (WGS) entry which is preliminary data.</text>
</comment>
<keyword evidence="3" id="KW-1185">Reference proteome</keyword>
<gene>
    <name evidence="2" type="ORF">VP01_3190g3</name>
</gene>
<dbReference type="Proteomes" id="UP000037035">
    <property type="component" value="Unassembled WGS sequence"/>
</dbReference>
<dbReference type="EMBL" id="LAVV01008158">
    <property type="protein sequence ID" value="KNZ53602.1"/>
    <property type="molecule type" value="Genomic_DNA"/>
</dbReference>
<proteinExistence type="predicted"/>
<dbReference type="Pfam" id="PF20515">
    <property type="entry name" value="2OG-FeII_Oxy_6"/>
    <property type="match status" value="1"/>
</dbReference>
<dbReference type="InterPro" id="IPR046798">
    <property type="entry name" value="2OG-FeII_Oxy_6"/>
</dbReference>
<evidence type="ECO:0000259" key="1">
    <source>
        <dbReference type="Pfam" id="PF20515"/>
    </source>
</evidence>
<dbReference type="VEuPathDB" id="FungiDB:VP01_3190g3"/>
<reference evidence="2 3" key="1">
    <citation type="submission" date="2015-08" db="EMBL/GenBank/DDBJ databases">
        <title>Next Generation Sequencing and Analysis of the Genome of Puccinia sorghi L Schw, the Causal Agent of Maize Common Rust.</title>
        <authorList>
            <person name="Rochi L."/>
            <person name="Burguener G."/>
            <person name="Darino M."/>
            <person name="Turjanski A."/>
            <person name="Kreff E."/>
            <person name="Dieguez M.J."/>
            <person name="Sacco F."/>
        </authorList>
    </citation>
    <scope>NUCLEOTIDE SEQUENCE [LARGE SCALE GENOMIC DNA]</scope>
    <source>
        <strain evidence="2 3">RO10H11247</strain>
    </source>
</reference>
<accession>A0A0L6UZC6</accession>
<dbReference type="OrthoDB" id="2518877at2759"/>
<feature type="non-terminal residue" evidence="2">
    <location>
        <position position="1"/>
    </location>
</feature>
<organism evidence="2 3">
    <name type="scientific">Puccinia sorghi</name>
    <dbReference type="NCBI Taxonomy" id="27349"/>
    <lineage>
        <taxon>Eukaryota</taxon>
        <taxon>Fungi</taxon>
        <taxon>Dikarya</taxon>
        <taxon>Basidiomycota</taxon>
        <taxon>Pucciniomycotina</taxon>
        <taxon>Pucciniomycetes</taxon>
        <taxon>Pucciniales</taxon>
        <taxon>Pucciniaceae</taxon>
        <taxon>Puccinia</taxon>
    </lineage>
</organism>
<feature type="domain" description="Tet-like 2OG-Fe(II) oxygenase" evidence="1">
    <location>
        <begin position="54"/>
        <end position="94"/>
    </location>
</feature>
<dbReference type="AlphaFoldDB" id="A0A0L6UZC6"/>
<name>A0A0L6UZC6_9BASI</name>
<protein>
    <recommendedName>
        <fullName evidence="1">Tet-like 2OG-Fe(II) oxygenase domain-containing protein</fullName>
    </recommendedName>
</protein>
<evidence type="ECO:0000313" key="3">
    <source>
        <dbReference type="Proteomes" id="UP000037035"/>
    </source>
</evidence>